<dbReference type="OrthoDB" id="424490at2759"/>
<dbReference type="WBParaSite" id="HPBE_0000992101-mRNA-1">
    <property type="protein sequence ID" value="HPBE_0000992101-mRNA-1"/>
    <property type="gene ID" value="HPBE_0000992101"/>
</dbReference>
<evidence type="ECO:0000313" key="4">
    <source>
        <dbReference type="WBParaSite" id="HPBE_0000992101-mRNA-1"/>
    </source>
</evidence>
<accession>A0A3P7ZFN3</accession>
<accession>A0A183FQC4</accession>
<reference evidence="2 3" key="1">
    <citation type="submission" date="2018-11" db="EMBL/GenBank/DDBJ databases">
        <authorList>
            <consortium name="Pathogen Informatics"/>
        </authorList>
    </citation>
    <scope>NUCLEOTIDE SEQUENCE [LARGE SCALE GENOMIC DNA]</scope>
</reference>
<dbReference type="PANTHER" id="PTHR47163">
    <property type="entry name" value="DDE_TNP_IS1595 DOMAIN-CONTAINING PROTEIN"/>
    <property type="match status" value="1"/>
</dbReference>
<protein>
    <submittedName>
        <fullName evidence="4">DDE_Tnp_IS1595 domain-containing protein</fullName>
    </submittedName>
</protein>
<dbReference type="InterPro" id="IPR053164">
    <property type="entry name" value="IS1016-like_transposase"/>
</dbReference>
<name>A0A183FQC4_HELPZ</name>
<dbReference type="InterPro" id="IPR024445">
    <property type="entry name" value="Tnp_ISXO2-like"/>
</dbReference>
<dbReference type="PANTHER" id="PTHR47163:SF3">
    <property type="entry name" value="PROTEIN CBG18017"/>
    <property type="match status" value="1"/>
</dbReference>
<proteinExistence type="predicted"/>
<dbReference type="AlphaFoldDB" id="A0A183FQC4"/>
<evidence type="ECO:0000259" key="1">
    <source>
        <dbReference type="SMART" id="SM01126"/>
    </source>
</evidence>
<keyword evidence="3" id="KW-1185">Reference proteome</keyword>
<reference evidence="4" key="2">
    <citation type="submission" date="2019-09" db="UniProtKB">
        <authorList>
            <consortium name="WormBaseParasite"/>
        </authorList>
    </citation>
    <scope>IDENTIFICATION</scope>
</reference>
<evidence type="ECO:0000313" key="3">
    <source>
        <dbReference type="Proteomes" id="UP000050761"/>
    </source>
</evidence>
<evidence type="ECO:0000313" key="2">
    <source>
        <dbReference type="EMBL" id="VDO82844.1"/>
    </source>
</evidence>
<feature type="domain" description="ISXO2-like transposase" evidence="1">
    <location>
        <begin position="156"/>
        <end position="270"/>
    </location>
</feature>
<sequence>MVDRATNLKSLQNFSLTTSWDELDQMSLEQFDAFLADRGLLWRARKCPGCRSPRSLTRQLGSGGQNVRMKFECSRKQCRQPGVRRKIGYLKDTFFEKLRGSRKKLFLASVLFVDDLGRVEDRALRCNVTGQAIIQWDQWFRDVIVKSFFENDAPRKIGGPGTVLQIEETYTPEAVYGRCRLAADNWVVMGIIESSKEIFLEIASKRDAATLDSIITKHVSPGTIIGNLGYVHRTVDHEEVVDGSSSDVQDPKDRAEDAWSRIQQTLKRLGLEGALSDDHFLESVWKWQHRSEPKLYLLWSEISKQYPLAD</sequence>
<dbReference type="EMBL" id="UZAH01026591">
    <property type="protein sequence ID" value="VDO82844.1"/>
    <property type="molecule type" value="Genomic_DNA"/>
</dbReference>
<organism evidence="3 4">
    <name type="scientific">Heligmosomoides polygyrus</name>
    <name type="common">Parasitic roundworm</name>
    <dbReference type="NCBI Taxonomy" id="6339"/>
    <lineage>
        <taxon>Eukaryota</taxon>
        <taxon>Metazoa</taxon>
        <taxon>Ecdysozoa</taxon>
        <taxon>Nematoda</taxon>
        <taxon>Chromadorea</taxon>
        <taxon>Rhabditida</taxon>
        <taxon>Rhabditina</taxon>
        <taxon>Rhabditomorpha</taxon>
        <taxon>Strongyloidea</taxon>
        <taxon>Heligmosomidae</taxon>
        <taxon>Heligmosomoides</taxon>
    </lineage>
</organism>
<dbReference type="SMART" id="SM01126">
    <property type="entry name" value="DDE_Tnp_IS1595"/>
    <property type="match status" value="1"/>
</dbReference>
<gene>
    <name evidence="2" type="ORF">HPBE_LOCUS9922</name>
</gene>
<dbReference type="Proteomes" id="UP000050761">
    <property type="component" value="Unassembled WGS sequence"/>
</dbReference>